<dbReference type="Gene3D" id="2.160.20.10">
    <property type="entry name" value="Single-stranded right-handed beta-helix, Pectin lyase-like"/>
    <property type="match status" value="1"/>
</dbReference>
<feature type="signal peptide" evidence="1">
    <location>
        <begin position="1"/>
        <end position="30"/>
    </location>
</feature>
<proteinExistence type="predicted"/>
<feature type="domain" description="Right handed beta helix" evidence="2">
    <location>
        <begin position="221"/>
        <end position="398"/>
    </location>
</feature>
<dbReference type="Proteomes" id="UP001207930">
    <property type="component" value="Unassembled WGS sequence"/>
</dbReference>
<reference evidence="3 4" key="1">
    <citation type="submission" date="2022-10" db="EMBL/GenBank/DDBJ databases">
        <title>Luteolibacter flavescens strain MCCC 1K03193, whole genome shotgun sequencing project.</title>
        <authorList>
            <person name="Zhao G."/>
            <person name="Shen L."/>
        </authorList>
    </citation>
    <scope>NUCLEOTIDE SEQUENCE [LARGE SCALE GENOMIC DNA]</scope>
    <source>
        <strain evidence="3 4">MCCC 1K03193</strain>
    </source>
</reference>
<comment type="caution">
    <text evidence="3">The sequence shown here is derived from an EMBL/GenBank/DDBJ whole genome shotgun (WGS) entry which is preliminary data.</text>
</comment>
<dbReference type="Pfam" id="PF13229">
    <property type="entry name" value="Beta_helix"/>
    <property type="match status" value="1"/>
</dbReference>
<feature type="chain" id="PRO_5046271023" evidence="1">
    <location>
        <begin position="31"/>
        <end position="515"/>
    </location>
</feature>
<evidence type="ECO:0000313" key="4">
    <source>
        <dbReference type="Proteomes" id="UP001207930"/>
    </source>
</evidence>
<evidence type="ECO:0000256" key="1">
    <source>
        <dbReference type="SAM" id="SignalP"/>
    </source>
</evidence>
<sequence>MNSPGFPPRRLTIRLWKGVVALGLPVLAHAEPRLVAGAPSGGNIPLIWSSTPGRIYRVQTSDSLQTWSALPPAVETLQPLLASSTTMSLSAPAAGPRGFYRVSEDLYIDPPWADAKPLRTIFLSYNSTQTALVNGATLRTAMLALIPGDQLVIAPGTYSISSLTDLVLNGTAQNPIRIVAGSGGSVVITRPDANQNVLNIGTAANASYLSLEGLEITGGSSGLRFGTCSNVRVDRCKIHHTGNDGIQANSRPIEKAYFTRNQIHDIGAPDAGGAGIYLGGVSTVAKQSVIAMNRIARANGSSLGYGIFVRDGSWGNLIAGNVVEDCELPGITVFGTAGNPVNVVEHNVCLPGDDYGLHVQKECIVRNNVVFGGEVGAFASIPLSGQNPTKMTVVNNTFIAEWRAVRLGSWSAGTDNLFANNACYSQTADAIFLAGSAGATVFSGLVTFGTRPSGVSSIPGTGLGDFTNVTWNGASHDVTPTATSPLRGAATASHASMLDLGYRLRTAPHVTGASR</sequence>
<keyword evidence="4" id="KW-1185">Reference proteome</keyword>
<keyword evidence="1" id="KW-0732">Signal</keyword>
<accession>A0ABT3FKS8</accession>
<name>A0ABT3FKS8_9BACT</name>
<dbReference type="SUPFAM" id="SSF51126">
    <property type="entry name" value="Pectin lyase-like"/>
    <property type="match status" value="1"/>
</dbReference>
<dbReference type="InterPro" id="IPR006626">
    <property type="entry name" value="PbH1"/>
</dbReference>
<gene>
    <name evidence="3" type="ORF">OKA04_05540</name>
</gene>
<dbReference type="InterPro" id="IPR012334">
    <property type="entry name" value="Pectin_lyas_fold"/>
</dbReference>
<evidence type="ECO:0000313" key="3">
    <source>
        <dbReference type="EMBL" id="MCW1884184.1"/>
    </source>
</evidence>
<dbReference type="SMART" id="SM00710">
    <property type="entry name" value="PbH1"/>
    <property type="match status" value="8"/>
</dbReference>
<dbReference type="InterPro" id="IPR011050">
    <property type="entry name" value="Pectin_lyase_fold/virulence"/>
</dbReference>
<dbReference type="EMBL" id="JAPDDS010000002">
    <property type="protein sequence ID" value="MCW1884184.1"/>
    <property type="molecule type" value="Genomic_DNA"/>
</dbReference>
<protein>
    <submittedName>
        <fullName evidence="3">Right-handed parallel beta-helix repeat-containing protein</fullName>
    </submittedName>
</protein>
<evidence type="ECO:0000259" key="2">
    <source>
        <dbReference type="Pfam" id="PF13229"/>
    </source>
</evidence>
<dbReference type="RefSeq" id="WP_264500143.1">
    <property type="nucleotide sequence ID" value="NZ_JAPDDS010000002.1"/>
</dbReference>
<dbReference type="InterPro" id="IPR039448">
    <property type="entry name" value="Beta_helix"/>
</dbReference>
<organism evidence="3 4">
    <name type="scientific">Luteolibacter flavescens</name>
    <dbReference type="NCBI Taxonomy" id="1859460"/>
    <lineage>
        <taxon>Bacteria</taxon>
        <taxon>Pseudomonadati</taxon>
        <taxon>Verrucomicrobiota</taxon>
        <taxon>Verrucomicrobiia</taxon>
        <taxon>Verrucomicrobiales</taxon>
        <taxon>Verrucomicrobiaceae</taxon>
        <taxon>Luteolibacter</taxon>
    </lineage>
</organism>